<evidence type="ECO:0000256" key="8">
    <source>
        <dbReference type="ARBA" id="ARBA00022967"/>
    </source>
</evidence>
<keyword evidence="4" id="KW-1003">Cell membrane</keyword>
<dbReference type="SMART" id="SM00382">
    <property type="entry name" value="AAA"/>
    <property type="match status" value="2"/>
</dbReference>
<feature type="domain" description="ABC transporter" evidence="11">
    <location>
        <begin position="273"/>
        <end position="498"/>
    </location>
</feature>
<dbReference type="InterPro" id="IPR027417">
    <property type="entry name" value="P-loop_NTPase"/>
</dbReference>
<evidence type="ECO:0000256" key="4">
    <source>
        <dbReference type="ARBA" id="ARBA00022475"/>
    </source>
</evidence>
<evidence type="ECO:0000256" key="2">
    <source>
        <dbReference type="ARBA" id="ARBA00005417"/>
    </source>
</evidence>
<keyword evidence="5" id="KW-0677">Repeat</keyword>
<evidence type="ECO:0000256" key="1">
    <source>
        <dbReference type="ARBA" id="ARBA00004202"/>
    </source>
</evidence>
<dbReference type="Pfam" id="PF00005">
    <property type="entry name" value="ABC_tran"/>
    <property type="match status" value="2"/>
</dbReference>
<keyword evidence="7 12" id="KW-0067">ATP-binding</keyword>
<keyword evidence="13" id="KW-1185">Reference proteome</keyword>
<dbReference type="GO" id="GO:0043190">
    <property type="term" value="C:ATP-binding cassette (ABC) transporter complex"/>
    <property type="evidence" value="ECO:0007669"/>
    <property type="project" value="TreeGrafter"/>
</dbReference>
<comment type="subcellular location">
    <subcellularLocation>
        <location evidence="1">Cell membrane</location>
        <topology evidence="1">Peripheral membrane protein</topology>
    </subcellularLocation>
</comment>
<evidence type="ECO:0000256" key="7">
    <source>
        <dbReference type="ARBA" id="ARBA00022840"/>
    </source>
</evidence>
<dbReference type="PROSITE" id="PS00211">
    <property type="entry name" value="ABC_TRANSPORTER_1"/>
    <property type="match status" value="1"/>
</dbReference>
<keyword evidence="8" id="KW-1278">Translocase</keyword>
<dbReference type="EMBL" id="CP058561">
    <property type="protein sequence ID" value="QUH30370.1"/>
    <property type="molecule type" value="Genomic_DNA"/>
</dbReference>
<dbReference type="RefSeq" id="WP_212690541.1">
    <property type="nucleotide sequence ID" value="NZ_CP058561.1"/>
</dbReference>
<keyword evidence="9" id="KW-0472">Membrane</keyword>
<dbReference type="PANTHER" id="PTHR43553:SF23">
    <property type="entry name" value="ABC TRANSPORTER ATP-BINDING COMPONENT"/>
    <property type="match status" value="1"/>
</dbReference>
<dbReference type="InterPro" id="IPR017871">
    <property type="entry name" value="ABC_transporter-like_CS"/>
</dbReference>
<dbReference type="GO" id="GO:0016887">
    <property type="term" value="F:ATP hydrolysis activity"/>
    <property type="evidence" value="ECO:0007669"/>
    <property type="project" value="InterPro"/>
</dbReference>
<dbReference type="GO" id="GO:0005524">
    <property type="term" value="F:ATP binding"/>
    <property type="evidence" value="ECO:0007669"/>
    <property type="project" value="UniProtKB-KW"/>
</dbReference>
<evidence type="ECO:0000256" key="9">
    <source>
        <dbReference type="ARBA" id="ARBA00023136"/>
    </source>
</evidence>
<evidence type="ECO:0000256" key="10">
    <source>
        <dbReference type="ARBA" id="ARBA00025157"/>
    </source>
</evidence>
<dbReference type="Gene3D" id="3.40.50.300">
    <property type="entry name" value="P-loop containing nucleotide triphosphate hydrolases"/>
    <property type="match status" value="2"/>
</dbReference>
<evidence type="ECO:0000256" key="5">
    <source>
        <dbReference type="ARBA" id="ARBA00022737"/>
    </source>
</evidence>
<dbReference type="InterPro" id="IPR003439">
    <property type="entry name" value="ABC_transporter-like_ATP-bd"/>
</dbReference>
<accession>A0A8J8SDD5</accession>
<sequence>MGLTAIALNEFCYRYNNVKKLGLDTINLKIDEGECILVTGRSGCGKTTLTRAINALIPHFYEGQISGKAYVYDIDVGNEPIHNVSKKVGSVFQDPRSQFFTTNTTSEIAFGMENLGYEREHMNESIKIVSEYLGIEDLLNRSVHELSSGEKQKIAIASIYAMNPSIIVFDEPSANLDIESIVKLRGVMKVLKEKGHTIIIVEHRIHYLLGLVDRILYMDKGKIIEDMSEEQLVNMKDTVLKQKGIRTFDLKNVPVNVNHSLDINRKTTGEKVLEVKNLKLVKNKKIILEDINLDIYKGEIVGIVGPCGSGKTTLVKTICGLMKEQSGHIYINGEQIKRKKRMEYTYFVMQDSDYQLFADSVYNELILGNKKENYENNLIDDVLKEFNLSHYRDRHPSTLSGGEKQRLTIAIAGFKNHSIQFFDEPTSGLDRDNMERVSDNLLESKKQGKSIVVISHDYEFILKTCNRIIQLEQGKVVDSYQLSEKTKSKLLKQVKKGDV</sequence>
<dbReference type="PROSITE" id="PS50893">
    <property type="entry name" value="ABC_TRANSPORTER_2"/>
    <property type="match status" value="2"/>
</dbReference>
<dbReference type="CDD" id="cd03225">
    <property type="entry name" value="ABC_cobalt_CbiO_domain1"/>
    <property type="match status" value="1"/>
</dbReference>
<evidence type="ECO:0000256" key="6">
    <source>
        <dbReference type="ARBA" id="ARBA00022741"/>
    </source>
</evidence>
<comment type="function">
    <text evidence="10">Probably part of an ABC transporter complex. Responsible for energy coupling to the transport system.</text>
</comment>
<dbReference type="CDD" id="cd03226">
    <property type="entry name" value="ABC_cobalt_CbiO_domain2"/>
    <property type="match status" value="1"/>
</dbReference>
<dbReference type="KEGG" id="vgu:HYG85_16240"/>
<evidence type="ECO:0000256" key="3">
    <source>
        <dbReference type="ARBA" id="ARBA00022448"/>
    </source>
</evidence>
<protein>
    <submittedName>
        <fullName evidence="12">Energy-coupling factor ABC transporter ATP-binding protein</fullName>
    </submittedName>
</protein>
<evidence type="ECO:0000313" key="12">
    <source>
        <dbReference type="EMBL" id="QUH30370.1"/>
    </source>
</evidence>
<reference evidence="12 13" key="1">
    <citation type="submission" date="2020-07" db="EMBL/GenBank/DDBJ databases">
        <title>Vallitalea guaymasensis genome.</title>
        <authorList>
            <person name="Postec A."/>
        </authorList>
    </citation>
    <scope>NUCLEOTIDE SEQUENCE [LARGE SCALE GENOMIC DNA]</scope>
    <source>
        <strain evidence="12 13">Ra1766G1</strain>
    </source>
</reference>
<organism evidence="12 13">
    <name type="scientific">Vallitalea guaymasensis</name>
    <dbReference type="NCBI Taxonomy" id="1185412"/>
    <lineage>
        <taxon>Bacteria</taxon>
        <taxon>Bacillati</taxon>
        <taxon>Bacillota</taxon>
        <taxon>Clostridia</taxon>
        <taxon>Lachnospirales</taxon>
        <taxon>Vallitaleaceae</taxon>
        <taxon>Vallitalea</taxon>
    </lineage>
</organism>
<dbReference type="SUPFAM" id="SSF52540">
    <property type="entry name" value="P-loop containing nucleoside triphosphate hydrolases"/>
    <property type="match status" value="2"/>
</dbReference>
<dbReference type="Proteomes" id="UP000677305">
    <property type="component" value="Chromosome"/>
</dbReference>
<keyword evidence="6" id="KW-0547">Nucleotide-binding</keyword>
<feature type="domain" description="ABC transporter" evidence="11">
    <location>
        <begin position="6"/>
        <end position="245"/>
    </location>
</feature>
<dbReference type="InterPro" id="IPR003593">
    <property type="entry name" value="AAA+_ATPase"/>
</dbReference>
<dbReference type="InterPro" id="IPR050095">
    <property type="entry name" value="ECF_ABC_transporter_ATP-bd"/>
</dbReference>
<proteinExistence type="inferred from homology"/>
<gene>
    <name evidence="12" type="ORF">HYG85_16240</name>
</gene>
<dbReference type="PANTHER" id="PTHR43553">
    <property type="entry name" value="HEAVY METAL TRANSPORTER"/>
    <property type="match status" value="1"/>
</dbReference>
<dbReference type="FunFam" id="3.40.50.300:FF:000224">
    <property type="entry name" value="Energy-coupling factor transporter ATP-binding protein EcfA"/>
    <property type="match status" value="1"/>
</dbReference>
<evidence type="ECO:0000259" key="11">
    <source>
        <dbReference type="PROSITE" id="PS50893"/>
    </source>
</evidence>
<dbReference type="AlphaFoldDB" id="A0A8J8SDD5"/>
<name>A0A8J8SDD5_9FIRM</name>
<comment type="similarity">
    <text evidence="2">Belongs to the ABC transporter superfamily.</text>
</comment>
<dbReference type="GO" id="GO:0042626">
    <property type="term" value="F:ATPase-coupled transmembrane transporter activity"/>
    <property type="evidence" value="ECO:0007669"/>
    <property type="project" value="TreeGrafter"/>
</dbReference>
<keyword evidence="3" id="KW-0813">Transport</keyword>
<dbReference type="InterPro" id="IPR015856">
    <property type="entry name" value="ABC_transpr_CbiO/EcfA_su"/>
</dbReference>
<evidence type="ECO:0000313" key="13">
    <source>
        <dbReference type="Proteomes" id="UP000677305"/>
    </source>
</evidence>